<accession>A0A848DAK4</accession>
<proteinExistence type="predicted"/>
<feature type="transmembrane region" description="Helical" evidence="1">
    <location>
        <begin position="162"/>
        <end position="182"/>
    </location>
</feature>
<keyword evidence="1" id="KW-0812">Transmembrane</keyword>
<organism evidence="2 3">
    <name type="scientific">Candidatus Ethanoperedens thermophilum</name>
    <dbReference type="NCBI Taxonomy" id="2766897"/>
    <lineage>
        <taxon>Archaea</taxon>
        <taxon>Methanobacteriati</taxon>
        <taxon>Methanobacteriota</taxon>
        <taxon>Stenosarchaea group</taxon>
        <taxon>Methanomicrobia</taxon>
        <taxon>Methanosarcinales</taxon>
        <taxon>Methanosarcinales incertae sedis</taxon>
        <taxon>GOM Arc I cluster</taxon>
        <taxon>Candidatus Ethanoperedens</taxon>
    </lineage>
</organism>
<dbReference type="EMBL" id="WNEG01000073">
    <property type="protein sequence ID" value="NMG83297.1"/>
    <property type="molecule type" value="Genomic_DNA"/>
</dbReference>
<keyword evidence="1" id="KW-0472">Membrane</keyword>
<dbReference type="Proteomes" id="UP000606580">
    <property type="component" value="Unassembled WGS sequence"/>
</dbReference>
<gene>
    <name evidence="2" type="ORF">GIS02_03710</name>
</gene>
<sequence>VLATISILNTGDYNIIYVIGNHDEDLLDLKKVWRKNGVKHINKGKGAFEMFYRSYPKTKAGTEKVKGMAIGKKSYVFLHGHQFDRFQVFYKLSRFLSKKLNKQIRIDPIDWFQDLANVSFTKNIGMKLNGHTIIFCLLLVLYGLAGYYWFKDAPIGSGPGILWIVVSSFFVLTILPKVVTFLNTEIWRRMPGTIVKKCKCVEEVINERYVDKKGEKMDADIIVFGHTHNAGYYQKKPGNNEKLFINTGCWVELSKKCMEREAAIPNTFLYIDAESLYLLKWDEEKVANGEIKCVKDFQEVLSQ</sequence>
<evidence type="ECO:0000256" key="1">
    <source>
        <dbReference type="SAM" id="Phobius"/>
    </source>
</evidence>
<dbReference type="AlphaFoldDB" id="A0A848DAK4"/>
<dbReference type="InterPro" id="IPR029052">
    <property type="entry name" value="Metallo-depent_PP-like"/>
</dbReference>
<evidence type="ECO:0000313" key="3">
    <source>
        <dbReference type="Proteomes" id="UP000606580"/>
    </source>
</evidence>
<evidence type="ECO:0008006" key="4">
    <source>
        <dbReference type="Google" id="ProtNLM"/>
    </source>
</evidence>
<protein>
    <recommendedName>
        <fullName evidence="4">Calcineurin-like phosphoesterase domain-containing protein</fullName>
    </recommendedName>
</protein>
<evidence type="ECO:0000313" key="2">
    <source>
        <dbReference type="EMBL" id="NMG83297.1"/>
    </source>
</evidence>
<reference evidence="2" key="1">
    <citation type="journal article" date="2020" name="MBio">
        <title>'Candidatus Ethanoperedens,' a Thermophilic Genus of Archaea Mediating the Anaerobic Oxidation of Ethane.</title>
        <authorList>
            <person name="Hahn C.J."/>
            <person name="Laso-Perez R."/>
            <person name="Vulcano F."/>
            <person name="Vaziourakis K.M."/>
            <person name="Stokke R."/>
            <person name="Steen I.H."/>
            <person name="Teske A."/>
            <person name="Boetius A."/>
            <person name="Liebeke M."/>
            <person name="Amann R."/>
            <person name="Knittel K."/>
            <person name="Wegener G."/>
        </authorList>
    </citation>
    <scope>NUCLEOTIDE SEQUENCE</scope>
    <source>
        <strain evidence="2">GoM-Arc1-LC-WB58</strain>
    </source>
</reference>
<dbReference type="SUPFAM" id="SSF56300">
    <property type="entry name" value="Metallo-dependent phosphatases"/>
    <property type="match status" value="1"/>
</dbReference>
<comment type="caution">
    <text evidence="2">The sequence shown here is derived from an EMBL/GenBank/DDBJ whole genome shotgun (WGS) entry which is preliminary data.</text>
</comment>
<feature type="non-terminal residue" evidence="2">
    <location>
        <position position="1"/>
    </location>
</feature>
<keyword evidence="1" id="KW-1133">Transmembrane helix</keyword>
<dbReference type="Gene3D" id="3.60.21.10">
    <property type="match status" value="1"/>
</dbReference>
<name>A0A848DAK4_9EURY</name>
<feature type="transmembrane region" description="Helical" evidence="1">
    <location>
        <begin position="132"/>
        <end position="150"/>
    </location>
</feature>